<dbReference type="EMBL" id="JADYXP020000007">
    <property type="protein sequence ID" value="KAL0120301.1"/>
    <property type="molecule type" value="Genomic_DNA"/>
</dbReference>
<organism evidence="1 2">
    <name type="scientific">Cardiocondyla obscurior</name>
    <dbReference type="NCBI Taxonomy" id="286306"/>
    <lineage>
        <taxon>Eukaryota</taxon>
        <taxon>Metazoa</taxon>
        <taxon>Ecdysozoa</taxon>
        <taxon>Arthropoda</taxon>
        <taxon>Hexapoda</taxon>
        <taxon>Insecta</taxon>
        <taxon>Pterygota</taxon>
        <taxon>Neoptera</taxon>
        <taxon>Endopterygota</taxon>
        <taxon>Hymenoptera</taxon>
        <taxon>Apocrita</taxon>
        <taxon>Aculeata</taxon>
        <taxon>Formicoidea</taxon>
        <taxon>Formicidae</taxon>
        <taxon>Myrmicinae</taxon>
        <taxon>Cardiocondyla</taxon>
    </lineage>
</organism>
<gene>
    <name evidence="1" type="ORF">PUN28_008154</name>
</gene>
<sequence length="115" mass="13961">MFSYLLWTLSIRASENFNTKTKLQFFSLGFSLQSVEFKIHYYSRTHCTIFLEIIFSCGYHFYKKTIITQEYLSLRNACIVFFHDGLRWRRISYSLTFNRFTRDNYRGTNPIYRAV</sequence>
<evidence type="ECO:0000313" key="1">
    <source>
        <dbReference type="EMBL" id="KAL0120301.1"/>
    </source>
</evidence>
<proteinExistence type="predicted"/>
<reference evidence="1 2" key="1">
    <citation type="submission" date="2023-03" db="EMBL/GenBank/DDBJ databases">
        <title>High recombination rates correlate with genetic variation in Cardiocondyla obscurior ants.</title>
        <authorList>
            <person name="Errbii M."/>
        </authorList>
    </citation>
    <scope>NUCLEOTIDE SEQUENCE [LARGE SCALE GENOMIC DNA]</scope>
    <source>
        <strain evidence="1">Alpha-2009</strain>
        <tissue evidence="1">Whole body</tissue>
    </source>
</reference>
<accession>A0AAW2G2M4</accession>
<dbReference type="AlphaFoldDB" id="A0AAW2G2M4"/>
<dbReference type="Proteomes" id="UP001430953">
    <property type="component" value="Unassembled WGS sequence"/>
</dbReference>
<comment type="caution">
    <text evidence="1">The sequence shown here is derived from an EMBL/GenBank/DDBJ whole genome shotgun (WGS) entry which is preliminary data.</text>
</comment>
<evidence type="ECO:0000313" key="2">
    <source>
        <dbReference type="Proteomes" id="UP001430953"/>
    </source>
</evidence>
<keyword evidence="2" id="KW-1185">Reference proteome</keyword>
<name>A0AAW2G2M4_9HYME</name>
<protein>
    <submittedName>
        <fullName evidence="1">Uncharacterized protein</fullName>
    </submittedName>
</protein>